<evidence type="ECO:0000259" key="4">
    <source>
        <dbReference type="Pfam" id="PF01593"/>
    </source>
</evidence>
<reference evidence="5 6" key="1">
    <citation type="submission" date="2021-05" db="EMBL/GenBank/DDBJ databases">
        <title>A Polyphasic approach of four new species of the genus Ohtaekwangia: Ohtaekwangia histidinii sp. nov., Ohtaekwangia cretensis sp. nov., Ohtaekwangia indiensis sp. nov., Ohtaekwangia reichenbachii sp. nov. from diverse environment.</title>
        <authorList>
            <person name="Octaviana S."/>
        </authorList>
    </citation>
    <scope>NUCLEOTIDE SEQUENCE [LARGE SCALE GENOMIC DNA]</scope>
    <source>
        <strain evidence="5 6">PWU5</strain>
    </source>
</reference>
<comment type="cofactor">
    <cofactor evidence="1">
        <name>FAD</name>
        <dbReference type="ChEBI" id="CHEBI:57692"/>
    </cofactor>
</comment>
<organism evidence="5 6">
    <name type="scientific">Dawidia cretensis</name>
    <dbReference type="NCBI Taxonomy" id="2782350"/>
    <lineage>
        <taxon>Bacteria</taxon>
        <taxon>Pseudomonadati</taxon>
        <taxon>Bacteroidota</taxon>
        <taxon>Cytophagia</taxon>
        <taxon>Cytophagales</taxon>
        <taxon>Chryseotaleaceae</taxon>
        <taxon>Dawidia</taxon>
    </lineage>
</organism>
<dbReference type="GO" id="GO:0016491">
    <property type="term" value="F:oxidoreductase activity"/>
    <property type="evidence" value="ECO:0007669"/>
    <property type="project" value="UniProtKB-KW"/>
</dbReference>
<dbReference type="Gene3D" id="3.50.50.60">
    <property type="entry name" value="FAD/NAD(P)-binding domain"/>
    <property type="match status" value="1"/>
</dbReference>
<dbReference type="PANTHER" id="PTHR42923">
    <property type="entry name" value="PROTOPORPHYRINOGEN OXIDASE"/>
    <property type="match status" value="1"/>
</dbReference>
<evidence type="ECO:0000256" key="3">
    <source>
        <dbReference type="PIRSR" id="PIRSR601613-1"/>
    </source>
</evidence>
<dbReference type="Proteomes" id="UP001319080">
    <property type="component" value="Unassembled WGS sequence"/>
</dbReference>
<sequence>MITRRKFVTRLVQGAGASLLLPTLQHCRPAETMHAQLGGPDAALGHRLRTMDFGPPVSDTTTGIVIIGGGVAGLSAARYLKRYTSDFTLLELAAEPGGNAIGGQNAVSRYPWGAHYLPMPNDQDPELVAFLQEAGIITGYTDGLPVYNEYHLCFDPQERLYINGYWQAGLVPREGIPVRDRDEIERFLARMHEYKEMRGSDGREAFAIPVANSSQDPVLRQLDTISMETFLTQHNFTSPFLRWYIQYCCADDFGSAPADTSAWAAIHYFASRKGKAANASSDTVLTWPEGNGWLTNQLQTPLQEHIHTRSLVHNIQWSRGQVAVTYFDATAGVSRRIRARAAIVATPQFIARRLLGDTTRTFRPEAFQYAPWMVANVTTTADLTEKRGEPVCWDNVLYGSESLGYVNAVHQKAGLTGTERVLTYYLPLLGTDALARRQQAQRTTADAWTDIILADLQRPHPGIEQHISSLDLWIWGHGMIRPAPGFIWGTDRPEAARPLQDTVYFAHSDVSGLSIFEEAFYQGHTAARQAWQTL</sequence>
<dbReference type="InterPro" id="IPR002937">
    <property type="entry name" value="Amino_oxidase"/>
</dbReference>
<dbReference type="RefSeq" id="WP_254087466.1">
    <property type="nucleotide sequence ID" value="NZ_JAHESE010000044.1"/>
</dbReference>
<proteinExistence type="predicted"/>
<dbReference type="AlphaFoldDB" id="A0AAP2GX05"/>
<dbReference type="SUPFAM" id="SSF51905">
    <property type="entry name" value="FAD/NAD(P)-binding domain"/>
    <property type="match status" value="1"/>
</dbReference>
<comment type="caution">
    <text evidence="5">The sequence shown here is derived from an EMBL/GenBank/DDBJ whole genome shotgun (WGS) entry which is preliminary data.</text>
</comment>
<accession>A0AAP2GX05</accession>
<keyword evidence="6" id="KW-1185">Reference proteome</keyword>
<feature type="binding site" evidence="3">
    <location>
        <position position="312"/>
    </location>
    <ligand>
        <name>FAD</name>
        <dbReference type="ChEBI" id="CHEBI:57692"/>
    </ligand>
</feature>
<dbReference type="InterPro" id="IPR036188">
    <property type="entry name" value="FAD/NAD-bd_sf"/>
</dbReference>
<keyword evidence="2" id="KW-0560">Oxidoreductase</keyword>
<dbReference type="EMBL" id="JAHESE010000044">
    <property type="protein sequence ID" value="MBT1711897.1"/>
    <property type="molecule type" value="Genomic_DNA"/>
</dbReference>
<dbReference type="Pfam" id="PF01593">
    <property type="entry name" value="Amino_oxidase"/>
    <property type="match status" value="1"/>
</dbReference>
<dbReference type="InterPro" id="IPR050464">
    <property type="entry name" value="Zeta_carotene_desat/Oxidored"/>
</dbReference>
<protein>
    <submittedName>
        <fullName evidence="5">FAD-dependent oxidoreductase</fullName>
    </submittedName>
</protein>
<name>A0AAP2GX05_9BACT</name>
<evidence type="ECO:0000313" key="6">
    <source>
        <dbReference type="Proteomes" id="UP001319080"/>
    </source>
</evidence>
<gene>
    <name evidence="5" type="ORF">KK062_26885</name>
</gene>
<feature type="domain" description="Amine oxidase" evidence="4">
    <location>
        <begin position="71"/>
        <end position="370"/>
    </location>
</feature>
<evidence type="ECO:0000256" key="1">
    <source>
        <dbReference type="ARBA" id="ARBA00001974"/>
    </source>
</evidence>
<evidence type="ECO:0000313" key="5">
    <source>
        <dbReference type="EMBL" id="MBT1711897.1"/>
    </source>
</evidence>
<dbReference type="PRINTS" id="PR00757">
    <property type="entry name" value="AMINEOXDASEF"/>
</dbReference>
<dbReference type="PANTHER" id="PTHR42923:SF39">
    <property type="entry name" value="AMINO OXIDASE"/>
    <property type="match status" value="1"/>
</dbReference>
<dbReference type="InterPro" id="IPR001613">
    <property type="entry name" value="Flavin_amine_oxidase"/>
</dbReference>
<evidence type="ECO:0000256" key="2">
    <source>
        <dbReference type="ARBA" id="ARBA00023002"/>
    </source>
</evidence>